<evidence type="ECO:0000313" key="9">
    <source>
        <dbReference type="Proteomes" id="UP000318405"/>
    </source>
</evidence>
<dbReference type="InterPro" id="IPR036661">
    <property type="entry name" value="Luciferase-like_sf"/>
</dbReference>
<keyword evidence="9" id="KW-1185">Reference proteome</keyword>
<dbReference type="InterPro" id="IPR016215">
    <property type="entry name" value="NTA_MOA"/>
</dbReference>
<feature type="binding site" evidence="6">
    <location>
        <position position="188"/>
    </location>
    <ligand>
        <name>FMN</name>
        <dbReference type="ChEBI" id="CHEBI:58210"/>
    </ligand>
</feature>
<dbReference type="InterPro" id="IPR011251">
    <property type="entry name" value="Luciferase-like_dom"/>
</dbReference>
<dbReference type="GO" id="GO:0016705">
    <property type="term" value="F:oxidoreductase activity, acting on paired donors, with incorporation or reduction of molecular oxygen"/>
    <property type="evidence" value="ECO:0007669"/>
    <property type="project" value="InterPro"/>
</dbReference>
<feature type="binding site" evidence="6">
    <location>
        <position position="259"/>
    </location>
    <ligand>
        <name>FMN</name>
        <dbReference type="ChEBI" id="CHEBI:58210"/>
    </ligand>
</feature>
<dbReference type="InterPro" id="IPR051260">
    <property type="entry name" value="Diverse_substr_monoxygenases"/>
</dbReference>
<evidence type="ECO:0000259" key="7">
    <source>
        <dbReference type="Pfam" id="PF00296"/>
    </source>
</evidence>
<gene>
    <name evidence="8" type="ORF">FOZ76_14110</name>
</gene>
<dbReference type="PANTHER" id="PTHR30011">
    <property type="entry name" value="ALKANESULFONATE MONOOXYGENASE-RELATED"/>
    <property type="match status" value="1"/>
</dbReference>
<evidence type="ECO:0000313" key="8">
    <source>
        <dbReference type="EMBL" id="TSH93393.1"/>
    </source>
</evidence>
<comment type="caution">
    <text evidence="8">The sequence shown here is derived from an EMBL/GenBank/DDBJ whole genome shotgun (WGS) entry which is preliminary data.</text>
</comment>
<dbReference type="PANTHER" id="PTHR30011:SF16">
    <property type="entry name" value="C2H2 FINGER DOMAIN TRANSCRIPTION FACTOR (EUROFUNG)-RELATED"/>
    <property type="match status" value="1"/>
</dbReference>
<dbReference type="SUPFAM" id="SSF51679">
    <property type="entry name" value="Bacterial luciferase-like"/>
    <property type="match status" value="1"/>
</dbReference>
<feature type="domain" description="Luciferase-like" evidence="7">
    <location>
        <begin position="111"/>
        <end position="328"/>
    </location>
</feature>
<comment type="similarity">
    <text evidence="5">Belongs to the NtaA/SnaA/DszA monooxygenase family.</text>
</comment>
<keyword evidence="3" id="KW-0560">Oxidoreductase</keyword>
<keyword evidence="4" id="KW-0503">Monooxygenase</keyword>
<keyword evidence="1 6" id="KW-0285">Flavoprotein</keyword>
<organism evidence="8 9">
    <name type="scientific">Verticiella sediminum</name>
    <dbReference type="NCBI Taxonomy" id="1247510"/>
    <lineage>
        <taxon>Bacteria</taxon>
        <taxon>Pseudomonadati</taxon>
        <taxon>Pseudomonadota</taxon>
        <taxon>Betaproteobacteria</taxon>
        <taxon>Burkholderiales</taxon>
        <taxon>Alcaligenaceae</taxon>
        <taxon>Verticiella</taxon>
    </lineage>
</organism>
<dbReference type="AlphaFoldDB" id="A0A556AKJ4"/>
<keyword evidence="2 6" id="KW-0288">FMN</keyword>
<accession>A0A556AKJ4</accession>
<dbReference type="Pfam" id="PF00296">
    <property type="entry name" value="Bac_luciferase"/>
    <property type="match status" value="1"/>
</dbReference>
<evidence type="ECO:0000256" key="3">
    <source>
        <dbReference type="ARBA" id="ARBA00023002"/>
    </source>
</evidence>
<evidence type="ECO:0000256" key="1">
    <source>
        <dbReference type="ARBA" id="ARBA00022630"/>
    </source>
</evidence>
<sequence>MRFAGWRGAAGKGEWHGFCTNSVAQAAGGLAPRLGFCNAQRGSSRMHLTLSIAGHGHHPAAWRVSSPAAQAGGLPRYDAPALRAQAGLLDAVFFVPPARDEVPGDGASDTLNPDALPLIGSLVARTGHLGLGASVPVAYTEPFHTARAFSVLDNLSAGRAAWLVDLRGAGRADPRHAHVAQLDAQGHYERAREYIEVAMQLWDSWEDEAVVADKAAGVYADSDRIHPIHHAGKYFTVRGPLTAVRPRQGHPVIVMDDMSEQGRGLAAAFADVVLASCGAPGEAAALAADLRSRAAACGRTAGSPRVLATVSPILAGSDEAAAERARQLDALAGPDAPGLPGLRYVGTPAGLADLMAEWHAVGACDGFNVAPPVLAEDLDTLAGAVLPLLQQRGLFRTAYEGASLREHLGLARPLNRYSRKAA</sequence>
<protein>
    <submittedName>
        <fullName evidence="8">LLM class flavin-dependent oxidoreductase</fullName>
    </submittedName>
</protein>
<dbReference type="GO" id="GO:0004497">
    <property type="term" value="F:monooxygenase activity"/>
    <property type="evidence" value="ECO:0007669"/>
    <property type="project" value="UniProtKB-KW"/>
</dbReference>
<evidence type="ECO:0000256" key="4">
    <source>
        <dbReference type="ARBA" id="ARBA00023033"/>
    </source>
</evidence>
<evidence type="ECO:0000256" key="5">
    <source>
        <dbReference type="ARBA" id="ARBA00033748"/>
    </source>
</evidence>
<dbReference type="Gene3D" id="3.20.20.30">
    <property type="entry name" value="Luciferase-like domain"/>
    <property type="match status" value="1"/>
</dbReference>
<dbReference type="PIRSF" id="PIRSF000337">
    <property type="entry name" value="NTA_MOA"/>
    <property type="match status" value="1"/>
</dbReference>
<dbReference type="EMBL" id="VLTJ01000028">
    <property type="protein sequence ID" value="TSH93393.1"/>
    <property type="molecule type" value="Genomic_DNA"/>
</dbReference>
<evidence type="ECO:0000256" key="2">
    <source>
        <dbReference type="ARBA" id="ARBA00022643"/>
    </source>
</evidence>
<proteinExistence type="inferred from homology"/>
<evidence type="ECO:0000256" key="6">
    <source>
        <dbReference type="PIRSR" id="PIRSR000337-1"/>
    </source>
</evidence>
<name>A0A556AKJ4_9BURK</name>
<reference evidence="8 9" key="1">
    <citation type="submission" date="2019-07" db="EMBL/GenBank/DDBJ databases">
        <title>Qingshengfaniella alkalisoli gen. nov., sp. nov., isolated from saline soil.</title>
        <authorList>
            <person name="Xu L."/>
            <person name="Huang X.-X."/>
            <person name="Sun J.-Q."/>
        </authorList>
    </citation>
    <scope>NUCLEOTIDE SEQUENCE [LARGE SCALE GENOMIC DNA]</scope>
    <source>
        <strain evidence="8 9">DSM 27279</strain>
    </source>
</reference>
<dbReference type="Proteomes" id="UP000318405">
    <property type="component" value="Unassembled WGS sequence"/>
</dbReference>
<dbReference type="OrthoDB" id="4505903at2"/>